<reference evidence="4 5" key="1">
    <citation type="journal article" date="2016" name="Genome Announc.">
        <title>Draft Whole-Genome Sequence of Trichoderma gamsii T6085, a Promising Biocontrol Agent of Fusarium Head Blight on Wheat.</title>
        <authorList>
            <person name="Baroncelli R."/>
            <person name="Zapparata A."/>
            <person name="Piaggeschi G."/>
            <person name="Sarrocco S."/>
            <person name="Vannacci G."/>
        </authorList>
    </citation>
    <scope>NUCLEOTIDE SEQUENCE [LARGE SCALE GENOMIC DNA]</scope>
    <source>
        <strain evidence="4 5">T6085</strain>
    </source>
</reference>
<dbReference type="STRING" id="398673.A0A2P4ZLG1"/>
<dbReference type="AlphaFoldDB" id="A0A2P4ZLG1"/>
<gene>
    <name evidence="4" type="ORF">TGAM01_v206212</name>
</gene>
<evidence type="ECO:0000259" key="3">
    <source>
        <dbReference type="PROSITE" id="PS50157"/>
    </source>
</evidence>
<dbReference type="GO" id="GO:0008270">
    <property type="term" value="F:zinc ion binding"/>
    <property type="evidence" value="ECO:0007669"/>
    <property type="project" value="UniProtKB-KW"/>
</dbReference>
<sequence>MDQPQHESMTESLPSGYSVAADVDGKEGEGGRLFACPEIGCDGFTFDTIYECQVHVKDWHSPPYSCSECDASFAAMPALKRHFGNTGHYNWICQEAQCEMKGILFTNRSEFVAHALRISGHERLFPTEELNSPLLARKINYAEVINILCEDTASEPSDEEVYQCLEPSCRRYQQAFYSDSEFGRHQGSHAHVNAIKHSEDLRKSGKSAEDITAEQEAAREFRCTAEGCPFFGEKLKTSQSFYRHITTTKHVYPLLNSASNPTSPTADIRQRFDRLNLACGEPECPKYEHHFANYVNLTKHNQSIQHMKAVSYGLMKRNAVPSDHAQGATQKSEEPQFAATLAIPSTPVRWSSYSFAPMTPDTDTTTRIAEFREKVTPTKRSIRNISPLTPPPPSSSLSSWREESLMKKNEELEIEVQQLKDRIERLRSAYKEQISSLFQALGAEQARKTP</sequence>
<dbReference type="SMART" id="SM00355">
    <property type="entry name" value="ZnF_C2H2"/>
    <property type="match status" value="6"/>
</dbReference>
<name>A0A2P4ZLG1_9HYPO</name>
<keyword evidence="1" id="KW-0479">Metal-binding</keyword>
<dbReference type="Proteomes" id="UP000054821">
    <property type="component" value="Unassembled WGS sequence"/>
</dbReference>
<keyword evidence="5" id="KW-1185">Reference proteome</keyword>
<keyword evidence="1" id="KW-0863">Zinc-finger</keyword>
<evidence type="ECO:0000256" key="2">
    <source>
        <dbReference type="SAM" id="Coils"/>
    </source>
</evidence>
<dbReference type="GeneID" id="29982620"/>
<dbReference type="EMBL" id="JPDN02000020">
    <property type="protein sequence ID" value="PON25131.1"/>
    <property type="molecule type" value="Genomic_DNA"/>
</dbReference>
<keyword evidence="2" id="KW-0175">Coiled coil</keyword>
<dbReference type="PROSITE" id="PS00028">
    <property type="entry name" value="ZINC_FINGER_C2H2_1"/>
    <property type="match status" value="1"/>
</dbReference>
<dbReference type="RefSeq" id="XP_018664044.1">
    <property type="nucleotide sequence ID" value="XM_018802537.1"/>
</dbReference>
<accession>A0A2P4ZLG1</accession>
<feature type="domain" description="C2H2-type" evidence="3">
    <location>
        <begin position="64"/>
        <end position="88"/>
    </location>
</feature>
<evidence type="ECO:0000313" key="4">
    <source>
        <dbReference type="EMBL" id="PON25131.1"/>
    </source>
</evidence>
<dbReference type="InterPro" id="IPR013087">
    <property type="entry name" value="Znf_C2H2_type"/>
</dbReference>
<feature type="coiled-coil region" evidence="2">
    <location>
        <begin position="402"/>
        <end position="436"/>
    </location>
</feature>
<dbReference type="PROSITE" id="PS50157">
    <property type="entry name" value="ZINC_FINGER_C2H2_2"/>
    <property type="match status" value="1"/>
</dbReference>
<evidence type="ECO:0000256" key="1">
    <source>
        <dbReference type="PROSITE-ProRule" id="PRU00042"/>
    </source>
</evidence>
<dbReference type="Gene3D" id="3.30.160.60">
    <property type="entry name" value="Classic Zinc Finger"/>
    <property type="match status" value="1"/>
</dbReference>
<protein>
    <recommendedName>
        <fullName evidence="3">C2H2-type domain-containing protein</fullName>
    </recommendedName>
</protein>
<keyword evidence="1" id="KW-0862">Zinc</keyword>
<proteinExistence type="predicted"/>
<organism evidence="4 5">
    <name type="scientific">Trichoderma gamsii</name>
    <dbReference type="NCBI Taxonomy" id="398673"/>
    <lineage>
        <taxon>Eukaryota</taxon>
        <taxon>Fungi</taxon>
        <taxon>Dikarya</taxon>
        <taxon>Ascomycota</taxon>
        <taxon>Pezizomycotina</taxon>
        <taxon>Sordariomycetes</taxon>
        <taxon>Hypocreomycetidae</taxon>
        <taxon>Hypocreales</taxon>
        <taxon>Hypocreaceae</taxon>
        <taxon>Trichoderma</taxon>
    </lineage>
</organism>
<evidence type="ECO:0000313" key="5">
    <source>
        <dbReference type="Proteomes" id="UP000054821"/>
    </source>
</evidence>
<comment type="caution">
    <text evidence="4">The sequence shown here is derived from an EMBL/GenBank/DDBJ whole genome shotgun (WGS) entry which is preliminary data.</text>
</comment>